<evidence type="ECO:0000313" key="2">
    <source>
        <dbReference type="Proteomes" id="UP000260823"/>
    </source>
</evidence>
<reference evidence="1 2" key="1">
    <citation type="submission" date="2018-08" db="EMBL/GenBank/DDBJ databases">
        <title>Mucilaginibacter terrae sp. nov., isolated from manganese diggings.</title>
        <authorList>
            <person name="Huang Y."/>
            <person name="Zhou Z."/>
        </authorList>
    </citation>
    <scope>NUCLEOTIDE SEQUENCE [LARGE SCALE GENOMIC DNA]</scope>
    <source>
        <strain evidence="1 2">ZH6</strain>
    </source>
</reference>
<dbReference type="Gene3D" id="2.60.40.1120">
    <property type="entry name" value="Carboxypeptidase-like, regulatory domain"/>
    <property type="match status" value="1"/>
</dbReference>
<evidence type="ECO:0008006" key="3">
    <source>
        <dbReference type="Google" id="ProtNLM"/>
    </source>
</evidence>
<gene>
    <name evidence="1" type="ORF">DYU05_07710</name>
</gene>
<dbReference type="InterPro" id="IPR008969">
    <property type="entry name" value="CarboxyPept-like_regulatory"/>
</dbReference>
<evidence type="ECO:0000313" key="1">
    <source>
        <dbReference type="EMBL" id="RFZ85472.1"/>
    </source>
</evidence>
<dbReference type="Pfam" id="PF13715">
    <property type="entry name" value="CarbopepD_reg_2"/>
    <property type="match status" value="1"/>
</dbReference>
<accession>A0A3E2NWV5</accession>
<organism evidence="1 2">
    <name type="scientific">Mucilaginibacter terrenus</name>
    <dbReference type="NCBI Taxonomy" id="2482727"/>
    <lineage>
        <taxon>Bacteria</taxon>
        <taxon>Pseudomonadati</taxon>
        <taxon>Bacteroidota</taxon>
        <taxon>Sphingobacteriia</taxon>
        <taxon>Sphingobacteriales</taxon>
        <taxon>Sphingobacteriaceae</taxon>
        <taxon>Mucilaginibacter</taxon>
    </lineage>
</organism>
<dbReference type="RefSeq" id="WP_117382371.1">
    <property type="nucleotide sequence ID" value="NZ_QWDE01000001.1"/>
</dbReference>
<dbReference type="Proteomes" id="UP000260823">
    <property type="component" value="Unassembled WGS sequence"/>
</dbReference>
<keyword evidence="2" id="KW-1185">Reference proteome</keyword>
<dbReference type="OrthoDB" id="7432683at2"/>
<dbReference type="EMBL" id="QWDE01000001">
    <property type="protein sequence ID" value="RFZ85472.1"/>
    <property type="molecule type" value="Genomic_DNA"/>
</dbReference>
<dbReference type="AlphaFoldDB" id="A0A3E2NWV5"/>
<protein>
    <recommendedName>
        <fullName evidence="3">Carboxypeptidase-like regulatory domain-containing protein</fullName>
    </recommendedName>
</protein>
<comment type="caution">
    <text evidence="1">The sequence shown here is derived from an EMBL/GenBank/DDBJ whole genome shotgun (WGS) entry which is preliminary data.</text>
</comment>
<name>A0A3E2NWV5_9SPHI</name>
<dbReference type="SUPFAM" id="SSF49464">
    <property type="entry name" value="Carboxypeptidase regulatory domain-like"/>
    <property type="match status" value="1"/>
</dbReference>
<proteinExistence type="predicted"/>
<sequence length="236" mass="25621">MQPFQHISIPNPCSASWQEMTPTDNGRHCLQCNKNVVDFTTMTDTEVVQYIQTPGKACGRFSPHQLKRINTLVEDTPRSFSWKGLVAAASLISIIPSAKAEAKTILAIEQSAAPKSGGKEIALADSITTRITIKGKVIDGNDKTAIPGVAIRIKGTSTGTLTNADGSFVLSSSVNNGTLVVSFIGYQTIEVPLINAVQPDYTIILQPDTRMMLGEVVVVKRAPLYKRLLHKVKRIF</sequence>